<gene>
    <name evidence="2" type="ORF">M9Y10_000557</name>
</gene>
<feature type="coiled-coil region" evidence="1">
    <location>
        <begin position="88"/>
        <end position="136"/>
    </location>
</feature>
<evidence type="ECO:0000256" key="1">
    <source>
        <dbReference type="SAM" id="Coils"/>
    </source>
</evidence>
<comment type="caution">
    <text evidence="2">The sequence shown here is derived from an EMBL/GenBank/DDBJ whole genome shotgun (WGS) entry which is preliminary data.</text>
</comment>
<dbReference type="Proteomes" id="UP001470230">
    <property type="component" value="Unassembled WGS sequence"/>
</dbReference>
<reference evidence="2 3" key="1">
    <citation type="submission" date="2024-04" db="EMBL/GenBank/DDBJ databases">
        <title>Tritrichomonas musculus Genome.</title>
        <authorList>
            <person name="Alves-Ferreira E."/>
            <person name="Grigg M."/>
            <person name="Lorenzi H."/>
            <person name="Galac M."/>
        </authorList>
    </citation>
    <scope>NUCLEOTIDE SEQUENCE [LARGE SCALE GENOMIC DNA]</scope>
    <source>
        <strain evidence="2 3">EAF2021</strain>
    </source>
</reference>
<dbReference type="EMBL" id="JAPFFF010000001">
    <property type="protein sequence ID" value="KAK8898278.1"/>
    <property type="molecule type" value="Genomic_DNA"/>
</dbReference>
<organism evidence="2 3">
    <name type="scientific">Tritrichomonas musculus</name>
    <dbReference type="NCBI Taxonomy" id="1915356"/>
    <lineage>
        <taxon>Eukaryota</taxon>
        <taxon>Metamonada</taxon>
        <taxon>Parabasalia</taxon>
        <taxon>Tritrichomonadida</taxon>
        <taxon>Tritrichomonadidae</taxon>
        <taxon>Tritrichomonas</taxon>
    </lineage>
</organism>
<sequence length="141" mass="16827">MIKLDQYLFASIQIIYRVVSKAYPKSNNSNKLFDMIMKSISKYCLLFSFLDLHKLLDDRLDDLYEIYSNSAENTHQYFNYMKCNLHLIRETNKRKKKLIESNDELKNKIDELDFKITSLHKQFSDSEKANNNLQNQLNDSK</sequence>
<name>A0ABR2L5G3_9EUKA</name>
<protein>
    <submittedName>
        <fullName evidence="2">Uncharacterized protein</fullName>
    </submittedName>
</protein>
<accession>A0ABR2L5G3</accession>
<proteinExistence type="predicted"/>
<keyword evidence="3" id="KW-1185">Reference proteome</keyword>
<evidence type="ECO:0000313" key="3">
    <source>
        <dbReference type="Proteomes" id="UP001470230"/>
    </source>
</evidence>
<keyword evidence="1" id="KW-0175">Coiled coil</keyword>
<evidence type="ECO:0000313" key="2">
    <source>
        <dbReference type="EMBL" id="KAK8898278.1"/>
    </source>
</evidence>